<gene>
    <name evidence="15" type="ORF">ALECFALPRED_010523</name>
</gene>
<evidence type="ECO:0000256" key="10">
    <source>
        <dbReference type="ARBA" id="ARBA00048988"/>
    </source>
</evidence>
<dbReference type="Pfam" id="PF13361">
    <property type="entry name" value="UvrD_C"/>
    <property type="match status" value="1"/>
</dbReference>
<dbReference type="GO" id="GO:0000725">
    <property type="term" value="P:recombinational repair"/>
    <property type="evidence" value="ECO:0007669"/>
    <property type="project" value="TreeGrafter"/>
</dbReference>
<dbReference type="EMBL" id="CAJPDR010000088">
    <property type="protein sequence ID" value="CAF9916115.1"/>
    <property type="molecule type" value="Genomic_DNA"/>
</dbReference>
<keyword evidence="2 11" id="KW-0547">Nucleotide-binding</keyword>
<protein>
    <recommendedName>
        <fullName evidence="9">DNA 3'-5' helicase</fullName>
        <ecNumber evidence="9">5.6.2.4</ecNumber>
    </recommendedName>
</protein>
<feature type="region of interest" description="Disordered" evidence="12">
    <location>
        <begin position="137"/>
        <end position="168"/>
    </location>
</feature>
<dbReference type="PANTHER" id="PTHR11070">
    <property type="entry name" value="UVRD / RECB / PCRA DNA HELICASE FAMILY MEMBER"/>
    <property type="match status" value="1"/>
</dbReference>
<dbReference type="OrthoDB" id="1470711at2759"/>
<dbReference type="InterPro" id="IPR014016">
    <property type="entry name" value="UvrD-like_ATP-bd"/>
</dbReference>
<evidence type="ECO:0000256" key="11">
    <source>
        <dbReference type="PROSITE-ProRule" id="PRU00560"/>
    </source>
</evidence>
<evidence type="ECO:0000256" key="2">
    <source>
        <dbReference type="ARBA" id="ARBA00022741"/>
    </source>
</evidence>
<evidence type="ECO:0000256" key="8">
    <source>
        <dbReference type="ARBA" id="ARBA00034617"/>
    </source>
</evidence>
<dbReference type="GO" id="GO:0003677">
    <property type="term" value="F:DNA binding"/>
    <property type="evidence" value="ECO:0007669"/>
    <property type="project" value="UniProtKB-KW"/>
</dbReference>
<comment type="similarity">
    <text evidence="1">Belongs to the helicase family. UvrD subfamily.</text>
</comment>
<feature type="binding site" evidence="11">
    <location>
        <begin position="27"/>
        <end position="34"/>
    </location>
    <ligand>
        <name>ATP</name>
        <dbReference type="ChEBI" id="CHEBI:30616"/>
    </ligand>
</feature>
<evidence type="ECO:0000256" key="3">
    <source>
        <dbReference type="ARBA" id="ARBA00022801"/>
    </source>
</evidence>
<keyword evidence="4 11" id="KW-0347">Helicase</keyword>
<dbReference type="PROSITE" id="PS51217">
    <property type="entry name" value="UVRD_HELICASE_CTER"/>
    <property type="match status" value="1"/>
</dbReference>
<evidence type="ECO:0000313" key="15">
    <source>
        <dbReference type="EMBL" id="CAF9916115.1"/>
    </source>
</evidence>
<dbReference type="Gene3D" id="3.40.50.300">
    <property type="entry name" value="P-loop containing nucleotide triphosphate hydrolases"/>
    <property type="match status" value="2"/>
</dbReference>
<dbReference type="AlphaFoldDB" id="A0A8H3IHR9"/>
<proteinExistence type="inferred from homology"/>
<evidence type="ECO:0000256" key="7">
    <source>
        <dbReference type="ARBA" id="ARBA00023235"/>
    </source>
</evidence>
<dbReference type="Proteomes" id="UP000664203">
    <property type="component" value="Unassembled WGS sequence"/>
</dbReference>
<dbReference type="EC" id="5.6.2.4" evidence="9"/>
<evidence type="ECO:0000256" key="6">
    <source>
        <dbReference type="ARBA" id="ARBA00023125"/>
    </source>
</evidence>
<evidence type="ECO:0000256" key="4">
    <source>
        <dbReference type="ARBA" id="ARBA00022806"/>
    </source>
</evidence>
<organism evidence="15 16">
    <name type="scientific">Alectoria fallacina</name>
    <dbReference type="NCBI Taxonomy" id="1903189"/>
    <lineage>
        <taxon>Eukaryota</taxon>
        <taxon>Fungi</taxon>
        <taxon>Dikarya</taxon>
        <taxon>Ascomycota</taxon>
        <taxon>Pezizomycotina</taxon>
        <taxon>Lecanoromycetes</taxon>
        <taxon>OSLEUM clade</taxon>
        <taxon>Lecanoromycetidae</taxon>
        <taxon>Lecanorales</taxon>
        <taxon>Lecanorineae</taxon>
        <taxon>Parmeliaceae</taxon>
        <taxon>Alectoria</taxon>
    </lineage>
</organism>
<keyword evidence="7" id="KW-0413">Isomerase</keyword>
<evidence type="ECO:0000313" key="16">
    <source>
        <dbReference type="Proteomes" id="UP000664203"/>
    </source>
</evidence>
<dbReference type="PROSITE" id="PS51198">
    <property type="entry name" value="UVRD_HELICASE_ATP_BIND"/>
    <property type="match status" value="1"/>
</dbReference>
<feature type="domain" description="UvrD-like helicase ATP-binding" evidence="13">
    <location>
        <begin position="6"/>
        <end position="291"/>
    </location>
</feature>
<dbReference type="CDD" id="cd17932">
    <property type="entry name" value="DEXQc_UvrD"/>
    <property type="match status" value="1"/>
</dbReference>
<dbReference type="InterPro" id="IPR000212">
    <property type="entry name" value="DNA_helicase_UvrD/REP"/>
</dbReference>
<dbReference type="Gene3D" id="1.10.10.160">
    <property type="match status" value="1"/>
</dbReference>
<sequence length="1045" mass="116380">MDPILQGLNHAQQDAVTSVSNVLQILAPPGSGKTKTLTSRVAYLLQHHRYKPWDIICLTFTIKSSREMKDRIAKLLGGDIARRLVLGTFHSVCRRYLVTYGHLIGIQKGFGIADSSDTMAMIKRIIKRLRLNVDAKKAQSRISSSKSKGLPSPDQQGGHTTWESAQKPAQKKTLEQQEFFTVFEAYQSQLAKSNLLDYDDLLLRCVDLLRQHPACVSNVEVVLIDEFQDTNVVQFDLMRLFAAKNKRITTVGDPDQSIYGWRSAETKNLQKMKHQYPDTLIIHLKDNYRSSGAILLAADEVIQQDMSRPSKYLLPTHCPGTMPVLRRLPTPEIEALWIVSELQRTVGLTGRLLAYSDFAILLRSASLSRQVELAMGRAGIPYRMVGGKKFFDRLEVKILLDYLRVISQPNNNDAISRIINIPARSLGATTVKGLLEEAETRKVALWTLLRNSTQNIPRTKLSKAAEQGLGSFVNLILTSRNKILDVSNPGSPETILGYIIEKLDFRHYLEKSHAGDQETRWANVEELVAQASEYTVYDANKWKEDDDLPNIEGLEQQRGNAAEEAMAKFLANIALASELQKEEEDLEGKGKGALQSQVTISTIHAAKGLEWPVVFVPSAYEGCIPHSRAEDTDEERRLLYVAMTRAQALLYISCPTKNSQREETALSPFLSTKPVGNMLVNQGPTINSSTVNDIAQILRRDSPTQAQIFEACETLQSIHDNLWPLTGEEEVKAIGAKWSKWDSNNETPEHPFKRRRIQDSERSGFEGMTACANSYVARHIGSITTMQSSSTFSHNMGFISAATQLQHVDEHRNMDTRPSGVEKPSKVRKEGVEPNNKSGLGQGGGQNNLMSFLGMKAEKERRSTPFDNFAEGRLGNPVACRSHTSRNETVAGLTATRDQVSIGNLGPTSRTPHLLIPEALATHRLQPLTNTNRPRPLIHEEEPLRKKPYAFMSSSPPHIEELVEAAENQCEGQSPPKMVSSVGNSEVAPRRSDILPSRTFHTTSVAQLQAEGPPRKTLGVRRSMNGWSARGSHGFSIPKMNGSKR</sequence>
<dbReference type="GO" id="GO:0016787">
    <property type="term" value="F:hydrolase activity"/>
    <property type="evidence" value="ECO:0007669"/>
    <property type="project" value="UniProtKB-UniRule"/>
</dbReference>
<feature type="compositionally biased region" description="Basic and acidic residues" evidence="12">
    <location>
        <begin position="823"/>
        <end position="832"/>
    </location>
</feature>
<keyword evidence="6" id="KW-0238">DNA-binding</keyword>
<evidence type="ECO:0000256" key="9">
    <source>
        <dbReference type="ARBA" id="ARBA00034808"/>
    </source>
</evidence>
<evidence type="ECO:0000259" key="14">
    <source>
        <dbReference type="PROSITE" id="PS51217"/>
    </source>
</evidence>
<feature type="domain" description="UvrD-like helicase C-terminal" evidence="14">
    <location>
        <begin position="292"/>
        <end position="608"/>
    </location>
</feature>
<dbReference type="GO" id="GO:0005634">
    <property type="term" value="C:nucleus"/>
    <property type="evidence" value="ECO:0007669"/>
    <property type="project" value="TreeGrafter"/>
</dbReference>
<evidence type="ECO:0000256" key="12">
    <source>
        <dbReference type="SAM" id="MobiDB-lite"/>
    </source>
</evidence>
<dbReference type="Gene3D" id="1.10.486.10">
    <property type="entry name" value="PCRA, domain 4"/>
    <property type="match status" value="1"/>
</dbReference>
<dbReference type="InterPro" id="IPR013986">
    <property type="entry name" value="DExx_box_DNA_helicase_dom_sf"/>
</dbReference>
<reference evidence="15" key="1">
    <citation type="submission" date="2021-03" db="EMBL/GenBank/DDBJ databases">
        <authorList>
            <person name="Tagirdzhanova G."/>
        </authorList>
    </citation>
    <scope>NUCLEOTIDE SEQUENCE</scope>
</reference>
<dbReference type="SUPFAM" id="SSF52540">
    <property type="entry name" value="P-loop containing nucleoside triphosphate hydrolases"/>
    <property type="match status" value="1"/>
</dbReference>
<dbReference type="Pfam" id="PF00580">
    <property type="entry name" value="UvrD-helicase"/>
    <property type="match status" value="1"/>
</dbReference>
<dbReference type="InterPro" id="IPR027417">
    <property type="entry name" value="P-loop_NTPase"/>
</dbReference>
<dbReference type="CDD" id="cd18807">
    <property type="entry name" value="SF1_C_UvrD"/>
    <property type="match status" value="1"/>
</dbReference>
<evidence type="ECO:0000256" key="1">
    <source>
        <dbReference type="ARBA" id="ARBA00009922"/>
    </source>
</evidence>
<feature type="region of interest" description="Disordered" evidence="12">
    <location>
        <begin position="1010"/>
        <end position="1045"/>
    </location>
</feature>
<feature type="region of interest" description="Disordered" evidence="12">
    <location>
        <begin position="810"/>
        <end position="849"/>
    </location>
</feature>
<comment type="catalytic activity">
    <reaction evidence="10">
        <text>ATP + H2O = ADP + phosphate + H(+)</text>
        <dbReference type="Rhea" id="RHEA:13065"/>
        <dbReference type="ChEBI" id="CHEBI:15377"/>
        <dbReference type="ChEBI" id="CHEBI:15378"/>
        <dbReference type="ChEBI" id="CHEBI:30616"/>
        <dbReference type="ChEBI" id="CHEBI:43474"/>
        <dbReference type="ChEBI" id="CHEBI:456216"/>
        <dbReference type="EC" id="5.6.2.4"/>
    </reaction>
</comment>
<keyword evidence="3 11" id="KW-0378">Hydrolase</keyword>
<name>A0A8H3IHR9_9LECA</name>
<keyword evidence="16" id="KW-1185">Reference proteome</keyword>
<dbReference type="InterPro" id="IPR014017">
    <property type="entry name" value="DNA_helicase_UvrD-like_C"/>
</dbReference>
<keyword evidence="5 11" id="KW-0067">ATP-binding</keyword>
<comment type="caution">
    <text evidence="15">The sequence shown here is derived from an EMBL/GenBank/DDBJ whole genome shotgun (WGS) entry which is preliminary data.</text>
</comment>
<accession>A0A8H3IHR9</accession>
<dbReference type="GO" id="GO:0043138">
    <property type="term" value="F:3'-5' DNA helicase activity"/>
    <property type="evidence" value="ECO:0007669"/>
    <property type="project" value="UniProtKB-EC"/>
</dbReference>
<dbReference type="GO" id="GO:0005524">
    <property type="term" value="F:ATP binding"/>
    <property type="evidence" value="ECO:0007669"/>
    <property type="project" value="UniProtKB-UniRule"/>
</dbReference>
<evidence type="ECO:0000259" key="13">
    <source>
        <dbReference type="PROSITE" id="PS51198"/>
    </source>
</evidence>
<dbReference type="PANTHER" id="PTHR11070:SF2">
    <property type="entry name" value="ATP-DEPENDENT DNA HELICASE SRS2"/>
    <property type="match status" value="1"/>
</dbReference>
<feature type="compositionally biased region" description="Polar residues" evidence="12">
    <location>
        <begin position="140"/>
        <end position="164"/>
    </location>
</feature>
<evidence type="ECO:0000256" key="5">
    <source>
        <dbReference type="ARBA" id="ARBA00022840"/>
    </source>
</evidence>
<comment type="catalytic activity">
    <reaction evidence="8">
        <text>Couples ATP hydrolysis with the unwinding of duplex DNA by translocating in the 3'-5' direction.</text>
        <dbReference type="EC" id="5.6.2.4"/>
    </reaction>
</comment>